<accession>A0A4Y7IH24</accession>
<proteinExistence type="predicted"/>
<organism evidence="1 2">
    <name type="scientific">Papaver somniferum</name>
    <name type="common">Opium poppy</name>
    <dbReference type="NCBI Taxonomy" id="3469"/>
    <lineage>
        <taxon>Eukaryota</taxon>
        <taxon>Viridiplantae</taxon>
        <taxon>Streptophyta</taxon>
        <taxon>Embryophyta</taxon>
        <taxon>Tracheophyta</taxon>
        <taxon>Spermatophyta</taxon>
        <taxon>Magnoliopsida</taxon>
        <taxon>Ranunculales</taxon>
        <taxon>Papaveraceae</taxon>
        <taxon>Papaveroideae</taxon>
        <taxon>Papaver</taxon>
    </lineage>
</organism>
<dbReference type="AlphaFoldDB" id="A0A4Y7IH24"/>
<gene>
    <name evidence="1" type="ORF">C5167_039963</name>
</gene>
<reference evidence="1 2" key="1">
    <citation type="journal article" date="2018" name="Science">
        <title>The opium poppy genome and morphinan production.</title>
        <authorList>
            <person name="Guo L."/>
            <person name="Winzer T."/>
            <person name="Yang X."/>
            <person name="Li Y."/>
            <person name="Ning Z."/>
            <person name="He Z."/>
            <person name="Teodor R."/>
            <person name="Lu Y."/>
            <person name="Bowser T.A."/>
            <person name="Graham I.A."/>
            <person name="Ye K."/>
        </authorList>
    </citation>
    <scope>NUCLEOTIDE SEQUENCE [LARGE SCALE GENOMIC DNA]</scope>
    <source>
        <strain evidence="2">cv. HN1</strain>
        <tissue evidence="1">Leaves</tissue>
    </source>
</reference>
<protein>
    <submittedName>
        <fullName evidence="1">Uncharacterized protein</fullName>
    </submittedName>
</protein>
<sequence length="90" mass="10255">MNISGGLEIVRYNYCWDLGNGRLGRYLYGSMCGYQHMLKLRCSTVFDNVQVNIETTTRIINQSIAEWTQWSRKYHGAGSFPALAQDAEKG</sequence>
<name>A0A4Y7IH24_PAPSO</name>
<keyword evidence="2" id="KW-1185">Reference proteome</keyword>
<evidence type="ECO:0000313" key="1">
    <source>
        <dbReference type="EMBL" id="RZC47020.1"/>
    </source>
</evidence>
<dbReference type="EMBL" id="CM010715">
    <property type="protein sequence ID" value="RZC47020.1"/>
    <property type="molecule type" value="Genomic_DNA"/>
</dbReference>
<dbReference type="Gramene" id="RZC47020">
    <property type="protein sequence ID" value="RZC47020"/>
    <property type="gene ID" value="C5167_039963"/>
</dbReference>
<evidence type="ECO:0000313" key="2">
    <source>
        <dbReference type="Proteomes" id="UP000316621"/>
    </source>
</evidence>
<dbReference type="Proteomes" id="UP000316621">
    <property type="component" value="Chromosome 1"/>
</dbReference>